<dbReference type="GO" id="GO:0003677">
    <property type="term" value="F:DNA binding"/>
    <property type="evidence" value="ECO:0007669"/>
    <property type="project" value="InterPro"/>
</dbReference>
<dbReference type="Pfam" id="PF13155">
    <property type="entry name" value="Toprim_2"/>
    <property type="match status" value="1"/>
</dbReference>
<dbReference type="OrthoDB" id="8536512at2"/>
<sequence length="306" mass="34894">MLIEKSKAEIKAIPIWEYLGSLGFFPVHQTGHELQYFSPIRQEQTPSFFVNRLKNVFNDFAGEKGDIIRLVSLLRNVGYLEACRHLSAWNGEPSVHEQFEAYGRQTDRQAKYNLPAPENRRLVKVVKLQSPSLIRYAQSRSIPFLLAARYCCEVHYQNKGKQYYALGFKSDKGGYELRNKIGGKDFKSCIGSKATTLIRGTDSSALSLFEGFFDFLSALVYYDVPKPRHDVLVLNSTANLSAAKQILSSYQKIYTFLDHDATGKKAMQQIEKWKFPFLDRASVYTGFTDFSEMISSKREAPTNSTK</sequence>
<dbReference type="GO" id="GO:0008270">
    <property type="term" value="F:zinc ion binding"/>
    <property type="evidence" value="ECO:0007669"/>
    <property type="project" value="InterPro"/>
</dbReference>
<dbReference type="InterPro" id="IPR036977">
    <property type="entry name" value="DNA_primase_Znf_CHC2"/>
</dbReference>
<dbReference type="Proteomes" id="UP000241964">
    <property type="component" value="Unassembled WGS sequence"/>
</dbReference>
<protein>
    <submittedName>
        <fullName evidence="2">CHC2-type zinc finger protein</fullName>
    </submittedName>
</protein>
<organism evidence="2 3">
    <name type="scientific">Dyadobacter jiangsuensis</name>
    <dbReference type="NCBI Taxonomy" id="1591085"/>
    <lineage>
        <taxon>Bacteria</taxon>
        <taxon>Pseudomonadati</taxon>
        <taxon>Bacteroidota</taxon>
        <taxon>Cytophagia</taxon>
        <taxon>Cytophagales</taxon>
        <taxon>Spirosomataceae</taxon>
        <taxon>Dyadobacter</taxon>
    </lineage>
</organism>
<name>A0A2P8FVP9_9BACT</name>
<dbReference type="GO" id="GO:0003899">
    <property type="term" value="F:DNA-directed RNA polymerase activity"/>
    <property type="evidence" value="ECO:0007669"/>
    <property type="project" value="InterPro"/>
</dbReference>
<keyword evidence="3" id="KW-1185">Reference proteome</keyword>
<accession>A0A2P8FVP9</accession>
<dbReference type="Gene3D" id="3.90.580.10">
    <property type="entry name" value="Zinc finger, CHC2-type domain"/>
    <property type="match status" value="1"/>
</dbReference>
<proteinExistence type="predicted"/>
<gene>
    <name evidence="2" type="ORF">CLV60_111166</name>
</gene>
<dbReference type="InterPro" id="IPR002694">
    <property type="entry name" value="Znf_CHC2"/>
</dbReference>
<dbReference type="GO" id="GO:0006260">
    <property type="term" value="P:DNA replication"/>
    <property type="evidence" value="ECO:0007669"/>
    <property type="project" value="InterPro"/>
</dbReference>
<dbReference type="Gene3D" id="3.40.1360.10">
    <property type="match status" value="1"/>
</dbReference>
<dbReference type="SMART" id="SM00400">
    <property type="entry name" value="ZnF_CHCC"/>
    <property type="match status" value="1"/>
</dbReference>
<dbReference type="EMBL" id="PYAS01000011">
    <property type="protein sequence ID" value="PSL25715.1"/>
    <property type="molecule type" value="Genomic_DNA"/>
</dbReference>
<dbReference type="RefSeq" id="WP_106597612.1">
    <property type="nucleotide sequence ID" value="NZ_PYAS01000011.1"/>
</dbReference>
<feature type="domain" description="Zinc finger CHC2-type" evidence="1">
    <location>
        <begin position="42"/>
        <end position="87"/>
    </location>
</feature>
<comment type="caution">
    <text evidence="2">The sequence shown here is derived from an EMBL/GenBank/DDBJ whole genome shotgun (WGS) entry which is preliminary data.</text>
</comment>
<dbReference type="SUPFAM" id="SSF57783">
    <property type="entry name" value="Zinc beta-ribbon"/>
    <property type="match status" value="1"/>
</dbReference>
<reference evidence="2 3" key="1">
    <citation type="submission" date="2018-03" db="EMBL/GenBank/DDBJ databases">
        <title>Genomic Encyclopedia of Archaeal and Bacterial Type Strains, Phase II (KMG-II): from individual species to whole genera.</title>
        <authorList>
            <person name="Goeker M."/>
        </authorList>
    </citation>
    <scope>NUCLEOTIDE SEQUENCE [LARGE SCALE GENOMIC DNA]</scope>
    <source>
        <strain evidence="2 3">DSM 29057</strain>
    </source>
</reference>
<dbReference type="Pfam" id="PF01807">
    <property type="entry name" value="Zn_ribbon_DnaG"/>
    <property type="match status" value="1"/>
</dbReference>
<evidence type="ECO:0000313" key="2">
    <source>
        <dbReference type="EMBL" id="PSL25715.1"/>
    </source>
</evidence>
<dbReference type="AlphaFoldDB" id="A0A2P8FVP9"/>
<evidence type="ECO:0000313" key="3">
    <source>
        <dbReference type="Proteomes" id="UP000241964"/>
    </source>
</evidence>
<evidence type="ECO:0000259" key="1">
    <source>
        <dbReference type="SMART" id="SM00400"/>
    </source>
</evidence>